<evidence type="ECO:0000313" key="9">
    <source>
        <dbReference type="EMBL" id="MCI2242281.1"/>
    </source>
</evidence>
<comment type="cofactor">
    <cofactor evidence="1 7">
        <name>pyridoxal 5'-phosphate</name>
        <dbReference type="ChEBI" id="CHEBI:597326"/>
    </cofactor>
</comment>
<dbReference type="PIRSF" id="PIRSF005572">
    <property type="entry name" value="NifS"/>
    <property type="match status" value="1"/>
</dbReference>
<dbReference type="RefSeq" id="WP_242165382.1">
    <property type="nucleotide sequence ID" value="NZ_JAJMLW010000003.1"/>
</dbReference>
<comment type="catalytic activity">
    <reaction evidence="6">
        <text>(sulfur carrier)-H + L-cysteine = (sulfur carrier)-SH + L-alanine</text>
        <dbReference type="Rhea" id="RHEA:43892"/>
        <dbReference type="Rhea" id="RHEA-COMP:14737"/>
        <dbReference type="Rhea" id="RHEA-COMP:14739"/>
        <dbReference type="ChEBI" id="CHEBI:29917"/>
        <dbReference type="ChEBI" id="CHEBI:35235"/>
        <dbReference type="ChEBI" id="CHEBI:57972"/>
        <dbReference type="ChEBI" id="CHEBI:64428"/>
        <dbReference type="EC" id="2.8.1.7"/>
    </reaction>
</comment>
<dbReference type="Gene3D" id="3.90.1150.10">
    <property type="entry name" value="Aspartate Aminotransferase, domain 1"/>
    <property type="match status" value="1"/>
</dbReference>
<dbReference type="Proteomes" id="UP001430755">
    <property type="component" value="Unassembled WGS sequence"/>
</dbReference>
<evidence type="ECO:0000256" key="5">
    <source>
        <dbReference type="ARBA" id="ARBA00022898"/>
    </source>
</evidence>
<dbReference type="SUPFAM" id="SSF53383">
    <property type="entry name" value="PLP-dependent transferases"/>
    <property type="match status" value="1"/>
</dbReference>
<sequence length="418" mass="45021">MTGGSEGAQERPVDWGDVRRCFPILDQEVSGRPLVYLDNAATTQVPECVVGAIAEHYRRDNANVHRSTHTLSARSTASLEQARATVRRFINAESAEEVVFTRGTTESVNLVAAGLAAWHGAGFSAVASALEHHSNFVPWQQQALRAGGSFAVAPLTEGGDLDEVALVSLLESRPRGIVALALVSNVLGTVSPVARLTQLAHERGWLVLVDAAQGMRHGTVDVQAMGCDFLCFSGHKMLGPTGIGVLYGRRGLLDELPPTAFGGEMVEEVSGERSLFERAPLRHEAGTPNYVGALALAAAIDFLEGVGREAVAERERRLLMRLEEGLRALGRVRVLGAPRRREGVISFTVENAHPLDVAVLMDKRGVAVRAGRQCAQPLLTEAYAVDRVVRMSPAFYNTFEEIDVALDCLERTMALLGS</sequence>
<proteinExistence type="inferred from homology"/>
<dbReference type="EC" id="2.8.1.7" evidence="3"/>
<comment type="similarity">
    <text evidence="2">Belongs to the class-V pyridoxal-phosphate-dependent aminotransferase family. Csd subfamily.</text>
</comment>
<name>A0ABS9WJ66_9ACTN</name>
<dbReference type="EMBL" id="JAJMLW010000003">
    <property type="protein sequence ID" value="MCI2242281.1"/>
    <property type="molecule type" value="Genomic_DNA"/>
</dbReference>
<keyword evidence="5" id="KW-0663">Pyridoxal phosphate</keyword>
<gene>
    <name evidence="9" type="ORF">LPT13_07960</name>
</gene>
<dbReference type="InterPro" id="IPR010970">
    <property type="entry name" value="Cys_dSase_SufS"/>
</dbReference>
<evidence type="ECO:0000259" key="8">
    <source>
        <dbReference type="Pfam" id="PF00266"/>
    </source>
</evidence>
<evidence type="ECO:0000313" key="10">
    <source>
        <dbReference type="Proteomes" id="UP001430755"/>
    </source>
</evidence>
<dbReference type="InterPro" id="IPR016454">
    <property type="entry name" value="Cysteine_dSase"/>
</dbReference>
<evidence type="ECO:0000256" key="1">
    <source>
        <dbReference type="ARBA" id="ARBA00001933"/>
    </source>
</evidence>
<dbReference type="Gene3D" id="3.40.640.10">
    <property type="entry name" value="Type I PLP-dependent aspartate aminotransferase-like (Major domain)"/>
    <property type="match status" value="1"/>
</dbReference>
<dbReference type="PANTHER" id="PTHR43586">
    <property type="entry name" value="CYSTEINE DESULFURASE"/>
    <property type="match status" value="1"/>
</dbReference>
<dbReference type="Pfam" id="PF00266">
    <property type="entry name" value="Aminotran_5"/>
    <property type="match status" value="1"/>
</dbReference>
<dbReference type="InterPro" id="IPR015424">
    <property type="entry name" value="PyrdxlP-dep_Trfase"/>
</dbReference>
<evidence type="ECO:0000256" key="3">
    <source>
        <dbReference type="ARBA" id="ARBA00012239"/>
    </source>
</evidence>
<dbReference type="InterPro" id="IPR000192">
    <property type="entry name" value="Aminotrans_V_dom"/>
</dbReference>
<evidence type="ECO:0000256" key="6">
    <source>
        <dbReference type="ARBA" id="ARBA00050776"/>
    </source>
</evidence>
<dbReference type="InterPro" id="IPR015422">
    <property type="entry name" value="PyrdxlP-dep_Trfase_small"/>
</dbReference>
<evidence type="ECO:0000256" key="4">
    <source>
        <dbReference type="ARBA" id="ARBA00022679"/>
    </source>
</evidence>
<reference evidence="9" key="1">
    <citation type="submission" date="2021-11" db="EMBL/GenBank/DDBJ databases">
        <title>A Novel Adlercreutzia Species, isolated from a Allomyrina dichotoma larva feces.</title>
        <authorList>
            <person name="Suh M.K."/>
        </authorList>
    </citation>
    <scope>NUCLEOTIDE SEQUENCE</scope>
    <source>
        <strain evidence="9">JBNU-10</strain>
    </source>
</reference>
<dbReference type="InterPro" id="IPR020578">
    <property type="entry name" value="Aminotrans_V_PyrdxlP_BS"/>
</dbReference>
<evidence type="ECO:0000256" key="7">
    <source>
        <dbReference type="RuleBase" id="RU004504"/>
    </source>
</evidence>
<comment type="caution">
    <text evidence="9">The sequence shown here is derived from an EMBL/GenBank/DDBJ whole genome shotgun (WGS) entry which is preliminary data.</text>
</comment>
<dbReference type="InterPro" id="IPR015421">
    <property type="entry name" value="PyrdxlP-dep_Trfase_major"/>
</dbReference>
<accession>A0ABS9WJ66</accession>
<dbReference type="PANTHER" id="PTHR43586:SF8">
    <property type="entry name" value="CYSTEINE DESULFURASE 1, CHLOROPLASTIC"/>
    <property type="match status" value="1"/>
</dbReference>
<organism evidence="9 10">
    <name type="scientific">Adlercreutzia faecimuris</name>
    <dbReference type="NCBI Taxonomy" id="2897341"/>
    <lineage>
        <taxon>Bacteria</taxon>
        <taxon>Bacillati</taxon>
        <taxon>Actinomycetota</taxon>
        <taxon>Coriobacteriia</taxon>
        <taxon>Eggerthellales</taxon>
        <taxon>Eggerthellaceae</taxon>
        <taxon>Adlercreutzia</taxon>
    </lineage>
</organism>
<keyword evidence="4" id="KW-0808">Transferase</keyword>
<dbReference type="PROSITE" id="PS00595">
    <property type="entry name" value="AA_TRANSFER_CLASS_5"/>
    <property type="match status" value="1"/>
</dbReference>
<dbReference type="CDD" id="cd06453">
    <property type="entry name" value="SufS_like"/>
    <property type="match status" value="1"/>
</dbReference>
<evidence type="ECO:0000256" key="2">
    <source>
        <dbReference type="ARBA" id="ARBA00010447"/>
    </source>
</evidence>
<protein>
    <recommendedName>
        <fullName evidence="3">cysteine desulfurase</fullName>
        <ecNumber evidence="3">2.8.1.7</ecNumber>
    </recommendedName>
</protein>
<feature type="domain" description="Aminotransferase class V" evidence="8">
    <location>
        <begin position="35"/>
        <end position="403"/>
    </location>
</feature>
<keyword evidence="10" id="KW-1185">Reference proteome</keyword>